<dbReference type="GeneID" id="5729142"/>
<keyword evidence="4" id="KW-1185">Reference proteome</keyword>
<feature type="coiled-coil region" evidence="1">
    <location>
        <begin position="86"/>
        <end position="116"/>
    </location>
</feature>
<evidence type="ECO:0000256" key="1">
    <source>
        <dbReference type="SAM" id="Coils"/>
    </source>
</evidence>
<evidence type="ECO:0000313" key="3">
    <source>
        <dbReference type="EMBL" id="PNW71056.1"/>
    </source>
</evidence>
<dbReference type="AlphaFoldDB" id="A0A2K3CRY9"/>
<evidence type="ECO:0000313" key="4">
    <source>
        <dbReference type="Proteomes" id="UP000006906"/>
    </source>
</evidence>
<name>A0A2K3CRY9_CHLRE</name>
<protein>
    <recommendedName>
        <fullName evidence="5">Protein kinase domain-containing protein</fullName>
    </recommendedName>
</protein>
<dbReference type="KEGG" id="cre:CHLRE_17g744697v5"/>
<dbReference type="Gramene" id="PNW71056">
    <property type="protein sequence ID" value="PNW71056"/>
    <property type="gene ID" value="CHLRE_17g744697v5"/>
</dbReference>
<sequence>MTENTLKKLSIKRREVEREIKKVLAAVEEVDCTINGNKDNLSGVASELGQIAVELRTPGLNAGLESQLLTIEELLLRKDELLLRKELQLRTEREQLLRQKEQLQTKEEQLRTQEAQLSGGLGPTMSSSQVYLDRALLMDPPSKTNMKREQLDPVAGPLIQNWRPTQDKSSGLLPELAHPTFGEVVELLASDDEVDEAVLNVASQLCCIGADIYENEAQLTKSVQDLLQRFLADKAVTTIKSGFAGTNVSPSWALGDSPKNPTNLFLIAEVKPGIGGTGDSHFQGANYHMHFWRQRAQSSIFKYTRCPAFLLEVVGPHVRLSAVAWLNRVTIFPLTPLLNLLPAHPVTDCLLMPVARMLAALRAGLRKLAQDHATAAEHEVAQAGSAKAEDAKAEAVDAETEDAETEDAEAAEELAGLQEAVALFEKKLPWPIAMDARYQAATARSLAAPNHTYRVGLAGDDRGHESVVAVKLCRRYSLATHQQWADLGLAPKILRSMPLPGGWLLVEMEWLSAPQWRPLSQLPEEELDEAHCAVQQALERAHAATGMVHGDARPPNCLMRRDKASWEVRFVDFEWAGPEGKATYPACLNPDIPWPEGVGYRKQLQREHDIKLLAATLAARGAAAASAARTGTTAGGGRRPRARGAVRPLNTASSSERSVASPGIAAVVARHQIAGMSWRRRGAINWTQPAAAGRRLVW</sequence>
<dbReference type="OrthoDB" id="541581at2759"/>
<proteinExistence type="predicted"/>
<dbReference type="InParanoid" id="A0A2K3CRY9"/>
<accession>A0A2K3CRY9</accession>
<dbReference type="InterPro" id="IPR011009">
    <property type="entry name" value="Kinase-like_dom_sf"/>
</dbReference>
<dbReference type="EMBL" id="CM008978">
    <property type="protein sequence ID" value="PNW71056.1"/>
    <property type="molecule type" value="Genomic_DNA"/>
</dbReference>
<feature type="region of interest" description="Disordered" evidence="2">
    <location>
        <begin position="381"/>
        <end position="403"/>
    </location>
</feature>
<dbReference type="PaxDb" id="3055-EDO96469"/>
<evidence type="ECO:0000256" key="2">
    <source>
        <dbReference type="SAM" id="MobiDB-lite"/>
    </source>
</evidence>
<dbReference type="ExpressionAtlas" id="A0A2K3CRY9">
    <property type="expression patterns" value="baseline and differential"/>
</dbReference>
<dbReference type="Proteomes" id="UP000006906">
    <property type="component" value="Chromosome 17"/>
</dbReference>
<dbReference type="RefSeq" id="XP_042915179.1">
    <property type="nucleotide sequence ID" value="XM_043072720.1"/>
</dbReference>
<keyword evidence="1" id="KW-0175">Coiled coil</keyword>
<organism evidence="3 4">
    <name type="scientific">Chlamydomonas reinhardtii</name>
    <name type="common">Chlamydomonas smithii</name>
    <dbReference type="NCBI Taxonomy" id="3055"/>
    <lineage>
        <taxon>Eukaryota</taxon>
        <taxon>Viridiplantae</taxon>
        <taxon>Chlorophyta</taxon>
        <taxon>core chlorophytes</taxon>
        <taxon>Chlorophyceae</taxon>
        <taxon>CS clade</taxon>
        <taxon>Chlamydomonadales</taxon>
        <taxon>Chlamydomonadaceae</taxon>
        <taxon>Chlamydomonas</taxon>
    </lineage>
</organism>
<gene>
    <name evidence="3" type="ORF">CHLRE_17g744697v5</name>
</gene>
<dbReference type="SUPFAM" id="SSF56112">
    <property type="entry name" value="Protein kinase-like (PK-like)"/>
    <property type="match status" value="1"/>
</dbReference>
<feature type="region of interest" description="Disordered" evidence="2">
    <location>
        <begin position="627"/>
        <end position="657"/>
    </location>
</feature>
<reference evidence="3 4" key="1">
    <citation type="journal article" date="2007" name="Science">
        <title>The Chlamydomonas genome reveals the evolution of key animal and plant functions.</title>
        <authorList>
            <person name="Merchant S.S."/>
            <person name="Prochnik S.E."/>
            <person name="Vallon O."/>
            <person name="Harris E.H."/>
            <person name="Karpowicz S.J."/>
            <person name="Witman G.B."/>
            <person name="Terry A."/>
            <person name="Salamov A."/>
            <person name="Fritz-Laylin L.K."/>
            <person name="Marechal-Drouard L."/>
            <person name="Marshall W.F."/>
            <person name="Qu L.H."/>
            <person name="Nelson D.R."/>
            <person name="Sanderfoot A.A."/>
            <person name="Spalding M.H."/>
            <person name="Kapitonov V.V."/>
            <person name="Ren Q."/>
            <person name="Ferris P."/>
            <person name="Lindquist E."/>
            <person name="Shapiro H."/>
            <person name="Lucas S.M."/>
            <person name="Grimwood J."/>
            <person name="Schmutz J."/>
            <person name="Cardol P."/>
            <person name="Cerutti H."/>
            <person name="Chanfreau G."/>
            <person name="Chen C.L."/>
            <person name="Cognat V."/>
            <person name="Croft M.T."/>
            <person name="Dent R."/>
            <person name="Dutcher S."/>
            <person name="Fernandez E."/>
            <person name="Fukuzawa H."/>
            <person name="Gonzalez-Ballester D."/>
            <person name="Gonzalez-Halphen D."/>
            <person name="Hallmann A."/>
            <person name="Hanikenne M."/>
            <person name="Hippler M."/>
            <person name="Inwood W."/>
            <person name="Jabbari K."/>
            <person name="Kalanon M."/>
            <person name="Kuras R."/>
            <person name="Lefebvre P.A."/>
            <person name="Lemaire S.D."/>
            <person name="Lobanov A.V."/>
            <person name="Lohr M."/>
            <person name="Manuell A."/>
            <person name="Meier I."/>
            <person name="Mets L."/>
            <person name="Mittag M."/>
            <person name="Mittelmeier T."/>
            <person name="Moroney J.V."/>
            <person name="Moseley J."/>
            <person name="Napoli C."/>
            <person name="Nedelcu A.M."/>
            <person name="Niyogi K."/>
            <person name="Novoselov S.V."/>
            <person name="Paulsen I.T."/>
            <person name="Pazour G."/>
            <person name="Purton S."/>
            <person name="Ral J.P."/>
            <person name="Riano-Pachon D.M."/>
            <person name="Riekhof W."/>
            <person name="Rymarquis L."/>
            <person name="Schroda M."/>
            <person name="Stern D."/>
            <person name="Umen J."/>
            <person name="Willows R."/>
            <person name="Wilson N."/>
            <person name="Zimmer S.L."/>
            <person name="Allmer J."/>
            <person name="Balk J."/>
            <person name="Bisova K."/>
            <person name="Chen C.J."/>
            <person name="Elias M."/>
            <person name="Gendler K."/>
            <person name="Hauser C."/>
            <person name="Lamb M.R."/>
            <person name="Ledford H."/>
            <person name="Long J.C."/>
            <person name="Minagawa J."/>
            <person name="Page M.D."/>
            <person name="Pan J."/>
            <person name="Pootakham W."/>
            <person name="Roje S."/>
            <person name="Rose A."/>
            <person name="Stahlberg E."/>
            <person name="Terauchi A.M."/>
            <person name="Yang P."/>
            <person name="Ball S."/>
            <person name="Bowler C."/>
            <person name="Dieckmann C.L."/>
            <person name="Gladyshev V.N."/>
            <person name="Green P."/>
            <person name="Jorgensen R."/>
            <person name="Mayfield S."/>
            <person name="Mueller-Roeber B."/>
            <person name="Rajamani S."/>
            <person name="Sayre R.T."/>
            <person name="Brokstein P."/>
            <person name="Dubchak I."/>
            <person name="Goodstein D."/>
            <person name="Hornick L."/>
            <person name="Huang Y.W."/>
            <person name="Jhaveri J."/>
            <person name="Luo Y."/>
            <person name="Martinez D."/>
            <person name="Ngau W.C."/>
            <person name="Otillar B."/>
            <person name="Poliakov A."/>
            <person name="Porter A."/>
            <person name="Szajkowski L."/>
            <person name="Werner G."/>
            <person name="Zhou K."/>
            <person name="Grigoriev I.V."/>
            <person name="Rokhsar D.S."/>
            <person name="Grossman A.R."/>
        </authorList>
    </citation>
    <scope>NUCLEOTIDE SEQUENCE [LARGE SCALE GENOMIC DNA]</scope>
    <source>
        <strain evidence="4">CC-503</strain>
    </source>
</reference>
<evidence type="ECO:0008006" key="5">
    <source>
        <dbReference type="Google" id="ProtNLM"/>
    </source>
</evidence>